<dbReference type="PANTHER" id="PTHR13027">
    <property type="entry name" value="SAND PROTEIN-RELATED"/>
    <property type="match status" value="1"/>
</dbReference>
<comment type="caution">
    <text evidence="3">The sequence shown here is derived from an EMBL/GenBank/DDBJ whole genome shotgun (WGS) entry which is preliminary data.</text>
</comment>
<dbReference type="Pfam" id="PF19036">
    <property type="entry name" value="Fuz_longin_1"/>
    <property type="match status" value="1"/>
</dbReference>
<dbReference type="AlphaFoldDB" id="A0A9D5DHX3"/>
<dbReference type="EMBL" id="JAPCXC010000028">
    <property type="protein sequence ID" value="KAJ1610006.1"/>
    <property type="molecule type" value="Genomic_DNA"/>
</dbReference>
<dbReference type="PRINTS" id="PR01546">
    <property type="entry name" value="YEAST73DUF"/>
</dbReference>
<gene>
    <name evidence="3" type="ORF">OJ253_1347</name>
</gene>
<feature type="domain" description="FUZ/MON1/HPS1 first Longin" evidence="1">
    <location>
        <begin position="12"/>
        <end position="146"/>
    </location>
</feature>
<dbReference type="PANTHER" id="PTHR13027:SF7">
    <property type="entry name" value="VACUOLAR FUSION PROTEIN MON1 HOMOLOG"/>
    <property type="match status" value="1"/>
</dbReference>
<dbReference type="GO" id="GO:0016192">
    <property type="term" value="P:vesicle-mediated transport"/>
    <property type="evidence" value="ECO:0007669"/>
    <property type="project" value="InterPro"/>
</dbReference>
<proteinExistence type="predicted"/>
<sequence length="466" mass="53332">MCVNNGVKCRRLIVFTSAGKPIYSYGIIDQEMSNILSSSLIAVLSKLSFAMSTKNYNGASNKPTQVLDHLKWMSSDSHQIVFLERKGIFLCCISSFPRDPVHYLKGLLEHVYYQIIMILTGSIHKILHSRPNFDIRQMLSNSDINILDQCVNSAQTNFDSVYHFYNFNINSKTMNPLTSAIKSDCFPPVIPKNLYLESLPIEWRYRKEINKIISGVKIEELLGGILFESKKLVTWFGSKYIKDLPSTEFSLLKNIASIFSNKGTLNNELWIPICLPTISIASYIYCYIQYWSSVDGSSNTISDTCFILLSSCGDTSIFEKCSVHSTNCRKIILETGYHNAVKSSEINTLVLNNILNRECNKAEILHIVFVSLIKNNYVTSKTHHDIHELKNTFKIYFELLEIAHSQIRMQKDTNIIMSSTQKFKYLVISTNEYQIFSTFSSDSNIDETITKSVTEHFSKNNKYFFV</sequence>
<accession>A0A9D5DHX3</accession>
<dbReference type="Proteomes" id="UP001067231">
    <property type="component" value="Unassembled WGS sequence"/>
</dbReference>
<name>A0A9D5DHX3_9CRYT</name>
<organism evidence="3">
    <name type="scientific">Cryptosporidium canis</name>
    <dbReference type="NCBI Taxonomy" id="195482"/>
    <lineage>
        <taxon>Eukaryota</taxon>
        <taxon>Sar</taxon>
        <taxon>Alveolata</taxon>
        <taxon>Apicomplexa</taxon>
        <taxon>Conoidasida</taxon>
        <taxon>Coccidia</taxon>
        <taxon>Eucoccidiorida</taxon>
        <taxon>Eimeriorina</taxon>
        <taxon>Cryptosporidiidae</taxon>
        <taxon>Cryptosporidium</taxon>
    </lineage>
</organism>
<feature type="domain" description="FUZ/MON1/HPS1 second Longin" evidence="2">
    <location>
        <begin position="224"/>
        <end position="321"/>
    </location>
</feature>
<dbReference type="InterPro" id="IPR004353">
    <property type="entry name" value="Mon1"/>
</dbReference>
<dbReference type="InterPro" id="IPR043972">
    <property type="entry name" value="FUZ/MON1/HPS1_longin_1"/>
</dbReference>
<evidence type="ECO:0000313" key="3">
    <source>
        <dbReference type="EMBL" id="KAJ1610006.1"/>
    </source>
</evidence>
<dbReference type="OrthoDB" id="272411at2759"/>
<reference evidence="3" key="1">
    <citation type="submission" date="2022-10" db="EMBL/GenBank/DDBJ databases">
        <title>Adaptive evolution leads to modifications in subtelomeric GC content in a zoonotic Cryptosporidium species.</title>
        <authorList>
            <person name="Li J."/>
            <person name="Feng Y."/>
            <person name="Xiao L."/>
        </authorList>
    </citation>
    <scope>NUCLEOTIDE SEQUENCE</scope>
    <source>
        <strain evidence="3">33844</strain>
    </source>
</reference>
<dbReference type="InterPro" id="IPR043971">
    <property type="entry name" value="FUZ/MON1/HPS1_longin_2"/>
</dbReference>
<evidence type="ECO:0000259" key="1">
    <source>
        <dbReference type="Pfam" id="PF19036"/>
    </source>
</evidence>
<dbReference type="GO" id="GO:0006623">
    <property type="term" value="P:protein targeting to vacuole"/>
    <property type="evidence" value="ECO:0007669"/>
    <property type="project" value="InterPro"/>
</dbReference>
<evidence type="ECO:0000259" key="2">
    <source>
        <dbReference type="Pfam" id="PF19037"/>
    </source>
</evidence>
<dbReference type="Pfam" id="PF19037">
    <property type="entry name" value="Fuz_longin_2"/>
    <property type="match status" value="1"/>
</dbReference>
<protein>
    <submittedName>
        <fullName evidence="3">SAND protein</fullName>
    </submittedName>
</protein>